<dbReference type="EMBL" id="JAATIS010001721">
    <property type="protein sequence ID" value="KAG2465615.1"/>
    <property type="molecule type" value="Genomic_DNA"/>
</dbReference>
<comment type="similarity">
    <text evidence="2">Belongs to the TMEM129 family.</text>
</comment>
<dbReference type="Pfam" id="PF10272">
    <property type="entry name" value="Tmpp129"/>
    <property type="match status" value="1"/>
</dbReference>
<feature type="region of interest" description="Disordered" evidence="6">
    <location>
        <begin position="402"/>
        <end position="424"/>
    </location>
</feature>
<organism evidence="8 9">
    <name type="scientific">Polypterus senegalus</name>
    <name type="common">Senegal bichir</name>
    <dbReference type="NCBI Taxonomy" id="55291"/>
    <lineage>
        <taxon>Eukaryota</taxon>
        <taxon>Metazoa</taxon>
        <taxon>Chordata</taxon>
        <taxon>Craniata</taxon>
        <taxon>Vertebrata</taxon>
        <taxon>Euteleostomi</taxon>
        <taxon>Actinopterygii</taxon>
        <taxon>Polypteriformes</taxon>
        <taxon>Polypteridae</taxon>
        <taxon>Polypterus</taxon>
    </lineage>
</organism>
<name>A0A8X7XAL3_POLSE</name>
<evidence type="ECO:0000313" key="8">
    <source>
        <dbReference type="EMBL" id="KAG2465615.1"/>
    </source>
</evidence>
<dbReference type="GO" id="GO:0016874">
    <property type="term" value="F:ligase activity"/>
    <property type="evidence" value="ECO:0007669"/>
    <property type="project" value="UniProtKB-KW"/>
</dbReference>
<dbReference type="GO" id="GO:0016567">
    <property type="term" value="P:protein ubiquitination"/>
    <property type="evidence" value="ECO:0007669"/>
    <property type="project" value="InterPro"/>
</dbReference>
<evidence type="ECO:0000313" key="9">
    <source>
        <dbReference type="Proteomes" id="UP000886611"/>
    </source>
</evidence>
<dbReference type="GO" id="GO:0016020">
    <property type="term" value="C:membrane"/>
    <property type="evidence" value="ECO:0007669"/>
    <property type="project" value="UniProtKB-SubCell"/>
</dbReference>
<keyword evidence="9" id="KW-1185">Reference proteome</keyword>
<protein>
    <submittedName>
        <fullName evidence="8">TM129 ligase</fullName>
    </submittedName>
</protein>
<evidence type="ECO:0000256" key="7">
    <source>
        <dbReference type="SAM" id="Phobius"/>
    </source>
</evidence>
<dbReference type="PANTHER" id="PTHR31322">
    <property type="entry name" value="E3 UBIQUITIN-PROTEIN LIGASE TM129"/>
    <property type="match status" value="1"/>
</dbReference>
<comment type="subcellular location">
    <subcellularLocation>
        <location evidence="1">Membrane</location>
        <topology evidence="1">Multi-pass membrane protein</topology>
    </subcellularLocation>
</comment>
<dbReference type="AlphaFoldDB" id="A0A8X7XAL3"/>
<feature type="transmembrane region" description="Helical" evidence="7">
    <location>
        <begin position="56"/>
        <end position="73"/>
    </location>
</feature>
<gene>
    <name evidence="8" type="primary">Tmem129</name>
    <name evidence="8" type="ORF">GTO96_0016899</name>
</gene>
<evidence type="ECO:0000256" key="4">
    <source>
        <dbReference type="ARBA" id="ARBA00022989"/>
    </source>
</evidence>
<keyword evidence="5 7" id="KW-0472">Membrane</keyword>
<evidence type="ECO:0000256" key="5">
    <source>
        <dbReference type="ARBA" id="ARBA00023136"/>
    </source>
</evidence>
<keyword evidence="3 7" id="KW-0812">Transmembrane</keyword>
<dbReference type="InterPro" id="IPR018801">
    <property type="entry name" value="TM129"/>
</dbReference>
<sequence length="450" mass="49738">MESPEVTFTLAYVVFAVCFVFPPNEFRSAGVTVQNLLSGWLGSEDVAFVHYHIKRTCATLLVHSLLPLGYYVGMCFASPEQKLYYVHLASDGWQLYFSLAFALPLVCVILVYYWSLRKWSCHPIARTLASHALPQSGWRAVASSVNTEFRRIDKFATGAPGARVIVTDTWVIKVTTYNVHIAQQQEIHLTVTDSKQHELSPDFNTPVQFLTICVASINPYIKPFDIRLNSTEYGEMREKLHAPIRNAANVVIHQTLSDMFLETFKCQVELNQHYSLPSGQVIPPAISDTAPPPAKTCRVERHIPREQLTPKVGPTAHPGSGPATQTETRAETLPGYHHLVSCHVLHRQRSHLLPAPQDLPFRHPLRGFRDPLVGATHTSVASASCDSAPSPAKSLLAKRSIPQGQVPNKAGPTACPGSDPVTPTEKGAETLPGHHHLAFLCAAHWQRSPL</sequence>
<feature type="transmembrane region" description="Helical" evidence="7">
    <location>
        <begin position="6"/>
        <end position="22"/>
    </location>
</feature>
<feature type="transmembrane region" description="Helical" evidence="7">
    <location>
        <begin position="93"/>
        <end position="114"/>
    </location>
</feature>
<feature type="non-terminal residue" evidence="8">
    <location>
        <position position="450"/>
    </location>
</feature>
<comment type="caution">
    <text evidence="8">The sequence shown here is derived from an EMBL/GenBank/DDBJ whole genome shotgun (WGS) entry which is preliminary data.</text>
</comment>
<proteinExistence type="inferred from homology"/>
<evidence type="ECO:0000256" key="2">
    <source>
        <dbReference type="ARBA" id="ARBA00007332"/>
    </source>
</evidence>
<dbReference type="PANTHER" id="PTHR31322:SF2">
    <property type="entry name" value="E3 UBIQUITIN-PROTEIN LIGASE TM129"/>
    <property type="match status" value="1"/>
</dbReference>
<evidence type="ECO:0000256" key="1">
    <source>
        <dbReference type="ARBA" id="ARBA00004141"/>
    </source>
</evidence>
<evidence type="ECO:0000256" key="6">
    <source>
        <dbReference type="SAM" id="MobiDB-lite"/>
    </source>
</evidence>
<reference evidence="8 9" key="1">
    <citation type="journal article" date="2021" name="Cell">
        <title>Tracing the genetic footprints of vertebrate landing in non-teleost ray-finned fishes.</title>
        <authorList>
            <person name="Bi X."/>
            <person name="Wang K."/>
            <person name="Yang L."/>
            <person name="Pan H."/>
            <person name="Jiang H."/>
            <person name="Wei Q."/>
            <person name="Fang M."/>
            <person name="Yu H."/>
            <person name="Zhu C."/>
            <person name="Cai Y."/>
            <person name="He Y."/>
            <person name="Gan X."/>
            <person name="Zeng H."/>
            <person name="Yu D."/>
            <person name="Zhu Y."/>
            <person name="Jiang H."/>
            <person name="Qiu Q."/>
            <person name="Yang H."/>
            <person name="Zhang Y.E."/>
            <person name="Wang W."/>
            <person name="Zhu M."/>
            <person name="He S."/>
            <person name="Zhang G."/>
        </authorList>
    </citation>
    <scope>NUCLEOTIDE SEQUENCE [LARGE SCALE GENOMIC DNA]</scope>
    <source>
        <strain evidence="8">Bchr_013</strain>
    </source>
</reference>
<accession>A0A8X7XAL3</accession>
<keyword evidence="8" id="KW-0436">Ligase</keyword>
<feature type="non-terminal residue" evidence="8">
    <location>
        <position position="1"/>
    </location>
</feature>
<evidence type="ECO:0000256" key="3">
    <source>
        <dbReference type="ARBA" id="ARBA00022692"/>
    </source>
</evidence>
<dbReference type="GO" id="GO:0005783">
    <property type="term" value="C:endoplasmic reticulum"/>
    <property type="evidence" value="ECO:0007669"/>
    <property type="project" value="TreeGrafter"/>
</dbReference>
<dbReference type="GO" id="GO:0061630">
    <property type="term" value="F:ubiquitin protein ligase activity"/>
    <property type="evidence" value="ECO:0007669"/>
    <property type="project" value="InterPro"/>
</dbReference>
<dbReference type="Proteomes" id="UP000886611">
    <property type="component" value="Unassembled WGS sequence"/>
</dbReference>
<keyword evidence="4 7" id="KW-1133">Transmembrane helix</keyword>